<name>A0A6J6VC20_9ZZZZ</name>
<dbReference type="InterPro" id="IPR006680">
    <property type="entry name" value="Amidohydro-rel"/>
</dbReference>
<evidence type="ECO:0000256" key="2">
    <source>
        <dbReference type="ARBA" id="ARBA00022723"/>
    </source>
</evidence>
<dbReference type="EMBL" id="CAEZZT010000008">
    <property type="protein sequence ID" value="CAB4769660.1"/>
    <property type="molecule type" value="Genomic_DNA"/>
</dbReference>
<dbReference type="InterPro" id="IPR011059">
    <property type="entry name" value="Metal-dep_hydrolase_composite"/>
</dbReference>
<evidence type="ECO:0000256" key="4">
    <source>
        <dbReference type="ARBA" id="ARBA00023277"/>
    </source>
</evidence>
<organism evidence="6">
    <name type="scientific">freshwater metagenome</name>
    <dbReference type="NCBI Taxonomy" id="449393"/>
    <lineage>
        <taxon>unclassified sequences</taxon>
        <taxon>metagenomes</taxon>
        <taxon>ecological metagenomes</taxon>
    </lineage>
</organism>
<dbReference type="GO" id="GO:0046872">
    <property type="term" value="F:metal ion binding"/>
    <property type="evidence" value="ECO:0007669"/>
    <property type="project" value="UniProtKB-KW"/>
</dbReference>
<feature type="domain" description="Amidohydrolase-related" evidence="5">
    <location>
        <begin position="45"/>
        <end position="352"/>
    </location>
</feature>
<dbReference type="PANTHER" id="PTHR11113:SF14">
    <property type="entry name" value="N-ACETYLGLUCOSAMINE-6-PHOSPHATE DEACETYLASE"/>
    <property type="match status" value="1"/>
</dbReference>
<dbReference type="EMBL" id="CAFBQI010000032">
    <property type="protein sequence ID" value="CAB5047631.1"/>
    <property type="molecule type" value="Genomic_DNA"/>
</dbReference>
<sequence>MIIQAPSAVIAGKLVGPTWVEISGDLIRSVNSGVNSTPDQIIDGVLIPGFVDTHSHGGGGKYFSAQSPGEIHSVIETHRGHGTTSLMASLVSEPIETIKAQILRLKPFFENNQIVGIHLEGPYLAHARCGAHDPQLLINPDLNEIKELLEIADGAIKMITIAPELPGAVEATKYLAAAGITVAIGHTDGGFADAAAGTNAGATVVTHFMNGMNKSLSEGSLAAFVVADERLSVELILDGHHIPFATAREIYTALGARVIFITDAMAAAGSVDGSYAIGKLPVVVKDGVARLENNNALAGSTLTMDTVFINAVNALGLSVTEAVAATSTRAAKRIGLKDRGVIAVGMRADLLSYNAASSTINLISE</sequence>
<accession>A0A6J6VC20</accession>
<dbReference type="Pfam" id="PF01979">
    <property type="entry name" value="Amidohydro_1"/>
    <property type="match status" value="1"/>
</dbReference>
<evidence type="ECO:0000259" key="5">
    <source>
        <dbReference type="Pfam" id="PF01979"/>
    </source>
</evidence>
<dbReference type="AlphaFoldDB" id="A0A6J6VC20"/>
<dbReference type="GO" id="GO:0006046">
    <property type="term" value="P:N-acetylglucosamine catabolic process"/>
    <property type="evidence" value="ECO:0007669"/>
    <property type="project" value="TreeGrafter"/>
</dbReference>
<gene>
    <name evidence="6" type="ORF">UFOPK2918_00211</name>
    <name evidence="7" type="ORF">UFOPK4303_00539</name>
</gene>
<evidence type="ECO:0000256" key="3">
    <source>
        <dbReference type="ARBA" id="ARBA00022801"/>
    </source>
</evidence>
<dbReference type="SUPFAM" id="SSF51556">
    <property type="entry name" value="Metallo-dependent hydrolases"/>
    <property type="match status" value="1"/>
</dbReference>
<evidence type="ECO:0000313" key="7">
    <source>
        <dbReference type="EMBL" id="CAB5047631.1"/>
    </source>
</evidence>
<dbReference type="Gene3D" id="3.20.20.140">
    <property type="entry name" value="Metal-dependent hydrolases"/>
    <property type="match status" value="1"/>
</dbReference>
<dbReference type="PIRSF" id="PIRSF038994">
    <property type="entry name" value="NagA"/>
    <property type="match status" value="1"/>
</dbReference>
<dbReference type="InterPro" id="IPR032466">
    <property type="entry name" value="Metal_Hydrolase"/>
</dbReference>
<protein>
    <submittedName>
        <fullName evidence="6">Unannotated protein</fullName>
    </submittedName>
</protein>
<evidence type="ECO:0000256" key="1">
    <source>
        <dbReference type="ARBA" id="ARBA00010716"/>
    </source>
</evidence>
<keyword evidence="4" id="KW-0119">Carbohydrate metabolism</keyword>
<proteinExistence type="inferred from homology"/>
<dbReference type="GO" id="GO:0008448">
    <property type="term" value="F:N-acetylglucosamine-6-phosphate deacetylase activity"/>
    <property type="evidence" value="ECO:0007669"/>
    <property type="project" value="InterPro"/>
</dbReference>
<evidence type="ECO:0000313" key="6">
    <source>
        <dbReference type="EMBL" id="CAB4769660.1"/>
    </source>
</evidence>
<keyword evidence="3" id="KW-0378">Hydrolase</keyword>
<keyword evidence="2" id="KW-0479">Metal-binding</keyword>
<reference evidence="6" key="1">
    <citation type="submission" date="2020-05" db="EMBL/GenBank/DDBJ databases">
        <authorList>
            <person name="Chiriac C."/>
            <person name="Salcher M."/>
            <person name="Ghai R."/>
            <person name="Kavagutti S V."/>
        </authorList>
    </citation>
    <scope>NUCLEOTIDE SEQUENCE</scope>
</reference>
<dbReference type="PANTHER" id="PTHR11113">
    <property type="entry name" value="N-ACETYLGLUCOSAMINE-6-PHOSPHATE DEACETYLASE"/>
    <property type="match status" value="1"/>
</dbReference>
<comment type="similarity">
    <text evidence="1">Belongs to the metallo-dependent hydrolases superfamily. NagA family.</text>
</comment>
<dbReference type="InterPro" id="IPR003764">
    <property type="entry name" value="GlcNAc_6-P_deAcase"/>
</dbReference>
<dbReference type="Gene3D" id="2.30.40.10">
    <property type="entry name" value="Urease, subunit C, domain 1"/>
    <property type="match status" value="1"/>
</dbReference>